<evidence type="ECO:0000313" key="3">
    <source>
        <dbReference type="Proteomes" id="UP000886523"/>
    </source>
</evidence>
<comment type="caution">
    <text evidence="2">The sequence shown here is derived from an EMBL/GenBank/DDBJ whole genome shotgun (WGS) entry which is preliminary data.</text>
</comment>
<gene>
    <name evidence="2" type="ORF">BS47DRAFT_1390662</name>
</gene>
<reference evidence="2" key="1">
    <citation type="journal article" date="2020" name="Nat. Commun.">
        <title>Large-scale genome sequencing of mycorrhizal fungi provides insights into the early evolution of symbiotic traits.</title>
        <authorList>
            <person name="Miyauchi S."/>
            <person name="Kiss E."/>
            <person name="Kuo A."/>
            <person name="Drula E."/>
            <person name="Kohler A."/>
            <person name="Sanchez-Garcia M."/>
            <person name="Morin E."/>
            <person name="Andreopoulos B."/>
            <person name="Barry K.W."/>
            <person name="Bonito G."/>
            <person name="Buee M."/>
            <person name="Carver A."/>
            <person name="Chen C."/>
            <person name="Cichocki N."/>
            <person name="Clum A."/>
            <person name="Culley D."/>
            <person name="Crous P.W."/>
            <person name="Fauchery L."/>
            <person name="Girlanda M."/>
            <person name="Hayes R.D."/>
            <person name="Keri Z."/>
            <person name="LaButti K."/>
            <person name="Lipzen A."/>
            <person name="Lombard V."/>
            <person name="Magnuson J."/>
            <person name="Maillard F."/>
            <person name="Murat C."/>
            <person name="Nolan M."/>
            <person name="Ohm R.A."/>
            <person name="Pangilinan J."/>
            <person name="Pereira M.F."/>
            <person name="Perotto S."/>
            <person name="Peter M."/>
            <person name="Pfister S."/>
            <person name="Riley R."/>
            <person name="Sitrit Y."/>
            <person name="Stielow J.B."/>
            <person name="Szollosi G."/>
            <person name="Zifcakova L."/>
            <person name="Stursova M."/>
            <person name="Spatafora J.W."/>
            <person name="Tedersoo L."/>
            <person name="Vaario L.M."/>
            <person name="Yamada A."/>
            <person name="Yan M."/>
            <person name="Wang P."/>
            <person name="Xu J."/>
            <person name="Bruns T."/>
            <person name="Baldrian P."/>
            <person name="Vilgalys R."/>
            <person name="Dunand C."/>
            <person name="Henrissat B."/>
            <person name="Grigoriev I.V."/>
            <person name="Hibbett D."/>
            <person name="Nagy L.G."/>
            <person name="Martin F.M."/>
        </authorList>
    </citation>
    <scope>NUCLEOTIDE SEQUENCE</scope>
    <source>
        <strain evidence="2">UP504</strain>
    </source>
</reference>
<dbReference type="EMBL" id="MU128938">
    <property type="protein sequence ID" value="KAF9516615.1"/>
    <property type="molecule type" value="Genomic_DNA"/>
</dbReference>
<feature type="compositionally biased region" description="Basic and acidic residues" evidence="1">
    <location>
        <begin position="195"/>
        <end position="211"/>
    </location>
</feature>
<protein>
    <submittedName>
        <fullName evidence="2">Uncharacterized protein</fullName>
    </submittedName>
</protein>
<keyword evidence="3" id="KW-1185">Reference proteome</keyword>
<sequence length="211" mass="22956">MPMAKCATGQAAAAAAPTLDLTKNSFSKHDQPGAQTSGTCKSDHHEELAALIFKDHLDYETEYMADPGRFGRAVEGHLSSLKDSYKAFQVKLGGTGAGLAISQATNATELFSPGEQFQQDFPRYEDLHSMWRENPSYNPIGVANMSTISGSQQAEDLANLYASHNNKEGDNKHLDDSPDIKGKETKLDPNGADDNFDHFIHMSPGPEEKVI</sequence>
<evidence type="ECO:0000256" key="1">
    <source>
        <dbReference type="SAM" id="MobiDB-lite"/>
    </source>
</evidence>
<feature type="region of interest" description="Disordered" evidence="1">
    <location>
        <begin position="164"/>
        <end position="211"/>
    </location>
</feature>
<proteinExistence type="predicted"/>
<dbReference type="AlphaFoldDB" id="A0A9P6B450"/>
<feature type="region of interest" description="Disordered" evidence="1">
    <location>
        <begin position="23"/>
        <end position="42"/>
    </location>
</feature>
<evidence type="ECO:0000313" key="2">
    <source>
        <dbReference type="EMBL" id="KAF9516615.1"/>
    </source>
</evidence>
<organism evidence="2 3">
    <name type="scientific">Hydnum rufescens UP504</name>
    <dbReference type="NCBI Taxonomy" id="1448309"/>
    <lineage>
        <taxon>Eukaryota</taxon>
        <taxon>Fungi</taxon>
        <taxon>Dikarya</taxon>
        <taxon>Basidiomycota</taxon>
        <taxon>Agaricomycotina</taxon>
        <taxon>Agaricomycetes</taxon>
        <taxon>Cantharellales</taxon>
        <taxon>Hydnaceae</taxon>
        <taxon>Hydnum</taxon>
    </lineage>
</organism>
<name>A0A9P6B450_9AGAM</name>
<dbReference type="Proteomes" id="UP000886523">
    <property type="component" value="Unassembled WGS sequence"/>
</dbReference>
<feature type="compositionally biased region" description="Basic and acidic residues" evidence="1">
    <location>
        <begin position="165"/>
        <end position="187"/>
    </location>
</feature>
<accession>A0A9P6B450</accession>
<dbReference type="OrthoDB" id="2678246at2759"/>